<dbReference type="Gene3D" id="2.60.120.10">
    <property type="entry name" value="Jelly Rolls"/>
    <property type="match status" value="1"/>
</dbReference>
<accession>A0A9D1H0H8</accession>
<keyword evidence="3" id="KW-0804">Transcription</keyword>
<dbReference type="SUPFAM" id="SSF46689">
    <property type="entry name" value="Homeodomain-like"/>
    <property type="match status" value="2"/>
</dbReference>
<name>A0A9D1H0H8_9FIRM</name>
<dbReference type="InterPro" id="IPR009057">
    <property type="entry name" value="Homeodomain-like_sf"/>
</dbReference>
<gene>
    <name evidence="5" type="ORF">IAA60_00130</name>
</gene>
<evidence type="ECO:0000313" key="6">
    <source>
        <dbReference type="Proteomes" id="UP000824165"/>
    </source>
</evidence>
<evidence type="ECO:0000256" key="2">
    <source>
        <dbReference type="ARBA" id="ARBA00023125"/>
    </source>
</evidence>
<feature type="domain" description="HTH araC/xylS-type" evidence="4">
    <location>
        <begin position="175"/>
        <end position="273"/>
    </location>
</feature>
<keyword evidence="1" id="KW-0805">Transcription regulation</keyword>
<keyword evidence="2" id="KW-0238">DNA-binding</keyword>
<dbReference type="Pfam" id="PF02311">
    <property type="entry name" value="AraC_binding"/>
    <property type="match status" value="1"/>
</dbReference>
<dbReference type="InterPro" id="IPR014710">
    <property type="entry name" value="RmlC-like_jellyroll"/>
</dbReference>
<dbReference type="GO" id="GO:0003700">
    <property type="term" value="F:DNA-binding transcription factor activity"/>
    <property type="evidence" value="ECO:0007669"/>
    <property type="project" value="InterPro"/>
</dbReference>
<dbReference type="SUPFAM" id="SSF51215">
    <property type="entry name" value="Regulatory protein AraC"/>
    <property type="match status" value="1"/>
</dbReference>
<proteinExistence type="predicted"/>
<evidence type="ECO:0000313" key="5">
    <source>
        <dbReference type="EMBL" id="HIT84292.1"/>
    </source>
</evidence>
<dbReference type="InterPro" id="IPR037923">
    <property type="entry name" value="HTH-like"/>
</dbReference>
<evidence type="ECO:0000256" key="3">
    <source>
        <dbReference type="ARBA" id="ARBA00023163"/>
    </source>
</evidence>
<evidence type="ECO:0000259" key="4">
    <source>
        <dbReference type="PROSITE" id="PS01124"/>
    </source>
</evidence>
<dbReference type="PANTHER" id="PTHR43280">
    <property type="entry name" value="ARAC-FAMILY TRANSCRIPTIONAL REGULATOR"/>
    <property type="match status" value="1"/>
</dbReference>
<sequence>MKFENEFGFKEDIYDYVGTTDNQILHALSGITYPDPKYKMLRRNALCYSFEYVYEGEGEIQENKEIHKVSAGDFFILHPNCYHHYHADPNNPWKKIFLMIDGGIALPAVMLKQYNTDSITYFPQLCDPLMLEDIFELFKSNNSNISQKFETLLCSMIIKLAHLSKRTVSDFSSINTAKKFIDKKINAKLTLDEIAKYANISVSFLCREFKKTFGVTPYTYILNSKIEFAKTMLLETDITVQVISERFSFSDVAHFSKAFSKIVGMPPTAFREMYGGNKGGAL</sequence>
<organism evidence="5 6">
    <name type="scientific">Candidatus Ornithomonoglobus intestinigallinarum</name>
    <dbReference type="NCBI Taxonomy" id="2840894"/>
    <lineage>
        <taxon>Bacteria</taxon>
        <taxon>Bacillati</taxon>
        <taxon>Bacillota</taxon>
        <taxon>Clostridia</taxon>
        <taxon>Candidatus Ornithomonoglobus</taxon>
    </lineage>
</organism>
<dbReference type="PANTHER" id="PTHR43280:SF2">
    <property type="entry name" value="HTH-TYPE TRANSCRIPTIONAL REGULATOR EXSA"/>
    <property type="match status" value="1"/>
</dbReference>
<reference evidence="5" key="2">
    <citation type="journal article" date="2021" name="PeerJ">
        <title>Extensive microbial diversity within the chicken gut microbiome revealed by metagenomics and culture.</title>
        <authorList>
            <person name="Gilroy R."/>
            <person name="Ravi A."/>
            <person name="Getino M."/>
            <person name="Pursley I."/>
            <person name="Horton D.L."/>
            <person name="Alikhan N.F."/>
            <person name="Baker D."/>
            <person name="Gharbi K."/>
            <person name="Hall N."/>
            <person name="Watson M."/>
            <person name="Adriaenssens E.M."/>
            <person name="Foster-Nyarko E."/>
            <person name="Jarju S."/>
            <person name="Secka A."/>
            <person name="Antonio M."/>
            <person name="Oren A."/>
            <person name="Chaudhuri R.R."/>
            <person name="La Ragione R."/>
            <person name="Hildebrand F."/>
            <person name="Pallen M.J."/>
        </authorList>
    </citation>
    <scope>NUCLEOTIDE SEQUENCE</scope>
    <source>
        <strain evidence="5">CHK181-108</strain>
    </source>
</reference>
<dbReference type="GO" id="GO:0043565">
    <property type="term" value="F:sequence-specific DNA binding"/>
    <property type="evidence" value="ECO:0007669"/>
    <property type="project" value="InterPro"/>
</dbReference>
<dbReference type="Pfam" id="PF12833">
    <property type="entry name" value="HTH_18"/>
    <property type="match status" value="1"/>
</dbReference>
<evidence type="ECO:0000256" key="1">
    <source>
        <dbReference type="ARBA" id="ARBA00023015"/>
    </source>
</evidence>
<dbReference type="InterPro" id="IPR018060">
    <property type="entry name" value="HTH_AraC"/>
</dbReference>
<dbReference type="InterPro" id="IPR003313">
    <property type="entry name" value="AraC-bd"/>
</dbReference>
<dbReference type="PROSITE" id="PS01124">
    <property type="entry name" value="HTH_ARAC_FAMILY_2"/>
    <property type="match status" value="1"/>
</dbReference>
<dbReference type="EMBL" id="DVLU01000001">
    <property type="protein sequence ID" value="HIT84292.1"/>
    <property type="molecule type" value="Genomic_DNA"/>
</dbReference>
<reference evidence="5" key="1">
    <citation type="submission" date="2020-10" db="EMBL/GenBank/DDBJ databases">
        <authorList>
            <person name="Gilroy R."/>
        </authorList>
    </citation>
    <scope>NUCLEOTIDE SEQUENCE</scope>
    <source>
        <strain evidence="5">CHK181-108</strain>
    </source>
</reference>
<dbReference type="SMART" id="SM00342">
    <property type="entry name" value="HTH_ARAC"/>
    <property type="match status" value="1"/>
</dbReference>
<dbReference type="Gene3D" id="1.10.10.60">
    <property type="entry name" value="Homeodomain-like"/>
    <property type="match status" value="2"/>
</dbReference>
<comment type="caution">
    <text evidence="5">The sequence shown here is derived from an EMBL/GenBank/DDBJ whole genome shotgun (WGS) entry which is preliminary data.</text>
</comment>
<protein>
    <submittedName>
        <fullName evidence="5">Helix-turn-helix domain-containing protein</fullName>
    </submittedName>
</protein>
<dbReference type="Proteomes" id="UP000824165">
    <property type="component" value="Unassembled WGS sequence"/>
</dbReference>
<dbReference type="AlphaFoldDB" id="A0A9D1H0H8"/>